<protein>
    <submittedName>
        <fullName evidence="2">Uncharacterized protein</fullName>
    </submittedName>
</protein>
<dbReference type="InParanoid" id="A0A1J7IXI3"/>
<dbReference type="Proteomes" id="UP000182658">
    <property type="component" value="Unassembled WGS sequence"/>
</dbReference>
<dbReference type="AlphaFoldDB" id="A0A1J7IXI3"/>
<proteinExistence type="predicted"/>
<keyword evidence="3" id="KW-1185">Reference proteome</keyword>
<sequence length="170" mass="18847">MTSKPARRDCWCNLLTILTRRVIGFNCILDHIASLFAIQVSLQLRVDHRQKVERVVLSLQQQIEPVVWFLSQDGTCGTAFPTSWNLWYSVLPQDGTCGTVPCAITTHATVPFFSILSTIMPPSRTKSIGGVHLWYGCHVALHLLCLLCVGFTLLLGTAANGTWLMFSPST</sequence>
<evidence type="ECO:0000256" key="1">
    <source>
        <dbReference type="SAM" id="Phobius"/>
    </source>
</evidence>
<keyword evidence="1" id="KW-0472">Membrane</keyword>
<keyword evidence="1" id="KW-0812">Transmembrane</keyword>
<accession>A0A1J7IXI3</accession>
<reference evidence="2 3" key="1">
    <citation type="submission" date="2016-10" db="EMBL/GenBank/DDBJ databases">
        <title>Draft genome sequence of Coniochaeta ligniaria NRRL30616, a lignocellulolytic fungus for bioabatement of inhibitors in plant biomass hydrolysates.</title>
        <authorList>
            <consortium name="DOE Joint Genome Institute"/>
            <person name="Jimenez D.J."/>
            <person name="Hector R.E."/>
            <person name="Riley R."/>
            <person name="Sun H."/>
            <person name="Grigoriev I.V."/>
            <person name="Van Elsas J.D."/>
            <person name="Nichols N.N."/>
        </authorList>
    </citation>
    <scope>NUCLEOTIDE SEQUENCE [LARGE SCALE GENOMIC DNA]</scope>
    <source>
        <strain evidence="2 3">NRRL 30616</strain>
    </source>
</reference>
<keyword evidence="1" id="KW-1133">Transmembrane helix</keyword>
<gene>
    <name evidence="2" type="ORF">CONLIGDRAFT_278288</name>
</gene>
<organism evidence="2 3">
    <name type="scientific">Coniochaeta ligniaria NRRL 30616</name>
    <dbReference type="NCBI Taxonomy" id="1408157"/>
    <lineage>
        <taxon>Eukaryota</taxon>
        <taxon>Fungi</taxon>
        <taxon>Dikarya</taxon>
        <taxon>Ascomycota</taxon>
        <taxon>Pezizomycotina</taxon>
        <taxon>Sordariomycetes</taxon>
        <taxon>Sordariomycetidae</taxon>
        <taxon>Coniochaetales</taxon>
        <taxon>Coniochaetaceae</taxon>
        <taxon>Coniochaeta</taxon>
    </lineage>
</organism>
<evidence type="ECO:0000313" key="2">
    <source>
        <dbReference type="EMBL" id="OIW22304.1"/>
    </source>
</evidence>
<evidence type="ECO:0000313" key="3">
    <source>
        <dbReference type="Proteomes" id="UP000182658"/>
    </source>
</evidence>
<feature type="transmembrane region" description="Helical" evidence="1">
    <location>
        <begin position="133"/>
        <end position="159"/>
    </location>
</feature>
<dbReference type="EMBL" id="KV875122">
    <property type="protein sequence ID" value="OIW22304.1"/>
    <property type="molecule type" value="Genomic_DNA"/>
</dbReference>
<name>A0A1J7IXI3_9PEZI</name>